<keyword evidence="2" id="KW-1003">Cell membrane</keyword>
<evidence type="ECO:0000256" key="6">
    <source>
        <dbReference type="SAM" id="Phobius"/>
    </source>
</evidence>
<dbReference type="PANTHER" id="PTHR32309:SF13">
    <property type="entry name" value="FERRIC ENTEROBACTIN TRANSPORT PROTEIN FEPE"/>
    <property type="match status" value="1"/>
</dbReference>
<dbReference type="AlphaFoldDB" id="A0A398CWX1"/>
<organism evidence="9 11">
    <name type="scientific">Candidatus Cryosericum odellii</name>
    <dbReference type="NCBI Taxonomy" id="2290917"/>
    <lineage>
        <taxon>Bacteria</taxon>
        <taxon>Pseudomonadati</taxon>
        <taxon>Caldisericota/Cryosericota group</taxon>
        <taxon>Candidatus Cryosericota</taxon>
        <taxon>Candidatus Cryosericia</taxon>
        <taxon>Candidatus Cryosericales</taxon>
        <taxon>Candidatus Cryosericaceae</taxon>
        <taxon>Candidatus Cryosericum</taxon>
    </lineage>
</organism>
<dbReference type="EMBL" id="QXIU01000068">
    <property type="protein sequence ID" value="RIE13595.1"/>
    <property type="molecule type" value="Genomic_DNA"/>
</dbReference>
<evidence type="ECO:0000313" key="12">
    <source>
        <dbReference type="Proteomes" id="UP000266489"/>
    </source>
</evidence>
<accession>A0A398DET1</accession>
<dbReference type="Pfam" id="PF02706">
    <property type="entry name" value="Wzz"/>
    <property type="match status" value="1"/>
</dbReference>
<evidence type="ECO:0000313" key="9">
    <source>
        <dbReference type="EMBL" id="RIE07043.1"/>
    </source>
</evidence>
<feature type="domain" description="Polysaccharide chain length determinant N-terminal" evidence="7">
    <location>
        <begin position="29"/>
        <end position="121"/>
    </location>
</feature>
<dbReference type="EMBL" id="QXIT01000137">
    <property type="protein sequence ID" value="RIE07043.1"/>
    <property type="molecule type" value="Genomic_DNA"/>
</dbReference>
<keyword evidence="4 6" id="KW-1133">Transmembrane helix</keyword>
<keyword evidence="11" id="KW-1185">Reference proteome</keyword>
<evidence type="ECO:0000259" key="8">
    <source>
        <dbReference type="Pfam" id="PF13807"/>
    </source>
</evidence>
<proteinExistence type="predicted"/>
<evidence type="ECO:0000256" key="4">
    <source>
        <dbReference type="ARBA" id="ARBA00022989"/>
    </source>
</evidence>
<accession>A0A398CWX1</accession>
<dbReference type="Proteomes" id="UP000266489">
    <property type="component" value="Unassembled WGS sequence"/>
</dbReference>
<dbReference type="OrthoDB" id="2360475at2"/>
<feature type="domain" description="Tyrosine-protein kinase G-rich" evidence="8">
    <location>
        <begin position="178"/>
        <end position="220"/>
    </location>
</feature>
<evidence type="ECO:0000256" key="3">
    <source>
        <dbReference type="ARBA" id="ARBA00022692"/>
    </source>
</evidence>
<comment type="subcellular location">
    <subcellularLocation>
        <location evidence="1">Cell membrane</location>
        <topology evidence="1">Multi-pass membrane protein</topology>
    </subcellularLocation>
</comment>
<protein>
    <submittedName>
        <fullName evidence="9">Capsular biosynthesis protein</fullName>
    </submittedName>
</protein>
<dbReference type="InterPro" id="IPR050445">
    <property type="entry name" value="Bact_polysacc_biosynth/exp"/>
</dbReference>
<feature type="transmembrane region" description="Helical" evidence="6">
    <location>
        <begin position="42"/>
        <end position="64"/>
    </location>
</feature>
<sequence length="260" mass="28297">MEQSDRFTYRTAAGEYSEEARCLLMEQGLSLRDVLGVLRRRAWIVLVVVFVAVVLAALLSYVILPPVYQANTSLIVNEKANAAQPAGGVDYGQIQTNRSLAVTYAKIITSRAVLQDTIDQLKLPETVQQLTGMTTVQVQGQTEIIAVSVKDKDATRAALIANTVAKSFITQLPTLVNRVENVSVIDRAVPVTEQVSPRPLLNIALALVAALILGVVLAFLVDYFDDTVKTPDDVKKLFGLRVLAVVPDMNAKGVHHGRAY</sequence>
<feature type="transmembrane region" description="Helical" evidence="6">
    <location>
        <begin position="200"/>
        <end position="221"/>
    </location>
</feature>
<evidence type="ECO:0000259" key="7">
    <source>
        <dbReference type="Pfam" id="PF02706"/>
    </source>
</evidence>
<dbReference type="PANTHER" id="PTHR32309">
    <property type="entry name" value="TYROSINE-PROTEIN KINASE"/>
    <property type="match status" value="1"/>
</dbReference>
<dbReference type="InterPro" id="IPR003856">
    <property type="entry name" value="LPS_length_determ_N"/>
</dbReference>
<evidence type="ECO:0000256" key="2">
    <source>
        <dbReference type="ARBA" id="ARBA00022475"/>
    </source>
</evidence>
<dbReference type="InterPro" id="IPR032807">
    <property type="entry name" value="GNVR"/>
</dbReference>
<comment type="caution">
    <text evidence="9">The sequence shown here is derived from an EMBL/GenBank/DDBJ whole genome shotgun (WGS) entry which is preliminary data.</text>
</comment>
<dbReference type="Pfam" id="PF13807">
    <property type="entry name" value="GNVR"/>
    <property type="match status" value="1"/>
</dbReference>
<dbReference type="RefSeq" id="WP_119119468.1">
    <property type="nucleotide sequence ID" value="NZ_QXIT01000137.1"/>
</dbReference>
<evidence type="ECO:0000256" key="1">
    <source>
        <dbReference type="ARBA" id="ARBA00004651"/>
    </source>
</evidence>
<gene>
    <name evidence="10" type="ORF">SMC5_02605</name>
    <name evidence="9" type="ORF">SMC6_07840</name>
</gene>
<name>A0A398CWX1_9BACT</name>
<reference evidence="11 12" key="1">
    <citation type="submission" date="2018-09" db="EMBL/GenBank/DDBJ databases">
        <title>Discovery and Ecogenomic Context for Candidatus Cryosericales, a Global Caldiserica Order Active in Thawing Permafrost.</title>
        <authorList>
            <person name="Martinez M.A."/>
            <person name="Woodcroft B.J."/>
            <person name="Ignacio Espinoza J.C."/>
            <person name="Zayed A."/>
            <person name="Singleton C.M."/>
            <person name="Boyd J."/>
            <person name="Li Y.-F."/>
            <person name="Purvine S."/>
            <person name="Maughan H."/>
            <person name="Hodgkins S.B."/>
            <person name="Anderson D."/>
            <person name="Sederholm M."/>
            <person name="Temperton B."/>
            <person name="Saleska S.R."/>
            <person name="Tyson G.W."/>
            <person name="Rich V.I."/>
        </authorList>
    </citation>
    <scope>NUCLEOTIDE SEQUENCE [LARGE SCALE GENOMIC DNA]</scope>
    <source>
        <strain evidence="10 12">SMC5</strain>
        <strain evidence="9 11">SMC6</strain>
    </source>
</reference>
<keyword evidence="3 6" id="KW-0812">Transmembrane</keyword>
<keyword evidence="5 6" id="KW-0472">Membrane</keyword>
<evidence type="ECO:0000256" key="5">
    <source>
        <dbReference type="ARBA" id="ARBA00023136"/>
    </source>
</evidence>
<evidence type="ECO:0000313" key="10">
    <source>
        <dbReference type="EMBL" id="RIE13595.1"/>
    </source>
</evidence>
<dbReference type="GO" id="GO:0004713">
    <property type="term" value="F:protein tyrosine kinase activity"/>
    <property type="evidence" value="ECO:0007669"/>
    <property type="project" value="TreeGrafter"/>
</dbReference>
<dbReference type="GO" id="GO:0005886">
    <property type="term" value="C:plasma membrane"/>
    <property type="evidence" value="ECO:0007669"/>
    <property type="project" value="UniProtKB-SubCell"/>
</dbReference>
<evidence type="ECO:0000313" key="11">
    <source>
        <dbReference type="Proteomes" id="UP000266260"/>
    </source>
</evidence>
<dbReference type="Proteomes" id="UP000266260">
    <property type="component" value="Unassembled WGS sequence"/>
</dbReference>